<dbReference type="SUPFAM" id="SSF63418">
    <property type="entry name" value="MurE/MurF N-terminal domain"/>
    <property type="match status" value="1"/>
</dbReference>
<dbReference type="InterPro" id="IPR013221">
    <property type="entry name" value="Mur_ligase_cen"/>
</dbReference>
<keyword evidence="8 10" id="KW-0131">Cell cycle</keyword>
<name>A0A3G9JKV1_9FIRM</name>
<keyword evidence="16" id="KW-1185">Reference proteome</keyword>
<evidence type="ECO:0000256" key="6">
    <source>
        <dbReference type="ARBA" id="ARBA00022960"/>
    </source>
</evidence>
<dbReference type="GO" id="GO:0009252">
    <property type="term" value="P:peptidoglycan biosynthetic process"/>
    <property type="evidence" value="ECO:0007669"/>
    <property type="project" value="UniProtKB-UniRule"/>
</dbReference>
<dbReference type="EMBL" id="AP019309">
    <property type="protein sequence ID" value="BBH25623.1"/>
    <property type="molecule type" value="Genomic_DNA"/>
</dbReference>
<dbReference type="Pfam" id="PF01225">
    <property type="entry name" value="Mur_ligase"/>
    <property type="match status" value="1"/>
</dbReference>
<keyword evidence="4 10" id="KW-0547">Nucleotide-binding</keyword>
<dbReference type="Gene3D" id="3.40.1190.10">
    <property type="entry name" value="Mur-like, catalytic domain"/>
    <property type="match status" value="1"/>
</dbReference>
<dbReference type="UniPathway" id="UPA00219"/>
<dbReference type="GO" id="GO:0005737">
    <property type="term" value="C:cytoplasm"/>
    <property type="evidence" value="ECO:0007669"/>
    <property type="project" value="UniProtKB-SubCell"/>
</dbReference>
<evidence type="ECO:0000256" key="9">
    <source>
        <dbReference type="ARBA" id="ARBA00023316"/>
    </source>
</evidence>
<dbReference type="PANTHER" id="PTHR43024">
    <property type="entry name" value="UDP-N-ACETYLMURAMOYL-TRIPEPTIDE--D-ALANYL-D-ALANINE LIGASE"/>
    <property type="match status" value="1"/>
</dbReference>
<dbReference type="Gene3D" id="3.90.190.20">
    <property type="entry name" value="Mur ligase, C-terminal domain"/>
    <property type="match status" value="1"/>
</dbReference>
<dbReference type="GO" id="GO:0008766">
    <property type="term" value="F:UDP-N-acetylmuramoylalanyl-D-glutamyl-2,6-diaminopimelate-D-alanyl-D-alanine ligase activity"/>
    <property type="evidence" value="ECO:0007669"/>
    <property type="project" value="RHEA"/>
</dbReference>
<dbReference type="InterPro" id="IPR004101">
    <property type="entry name" value="Mur_ligase_C"/>
</dbReference>
<dbReference type="SUPFAM" id="SSF53623">
    <property type="entry name" value="MurD-like peptide ligases, catalytic domain"/>
    <property type="match status" value="1"/>
</dbReference>
<dbReference type="EC" id="6.3.2.10" evidence="10 11"/>
<evidence type="ECO:0000256" key="10">
    <source>
        <dbReference type="HAMAP-Rule" id="MF_02019"/>
    </source>
</evidence>
<dbReference type="GO" id="GO:0047480">
    <property type="term" value="F:UDP-N-acetylmuramoyl-tripeptide-D-alanyl-D-alanine ligase activity"/>
    <property type="evidence" value="ECO:0007669"/>
    <property type="project" value="UniProtKB-UniRule"/>
</dbReference>
<feature type="domain" description="Mur ligase N-terminal catalytic" evidence="12">
    <location>
        <begin position="23"/>
        <end position="93"/>
    </location>
</feature>
<dbReference type="OrthoDB" id="9801978at2"/>
<organism evidence="15 16">
    <name type="scientific">Intestinibaculum porci</name>
    <dbReference type="NCBI Taxonomy" id="2487118"/>
    <lineage>
        <taxon>Bacteria</taxon>
        <taxon>Bacillati</taxon>
        <taxon>Bacillota</taxon>
        <taxon>Erysipelotrichia</taxon>
        <taxon>Erysipelotrichales</taxon>
        <taxon>Erysipelotrichaceae</taxon>
        <taxon>Intestinibaculum</taxon>
    </lineage>
</organism>
<keyword evidence="7 10" id="KW-0573">Peptidoglycan synthesis</keyword>
<dbReference type="NCBIfam" id="TIGR01143">
    <property type="entry name" value="murF"/>
    <property type="match status" value="1"/>
</dbReference>
<dbReference type="Pfam" id="PF08245">
    <property type="entry name" value="Mur_ligase_M"/>
    <property type="match status" value="1"/>
</dbReference>
<dbReference type="PANTHER" id="PTHR43024:SF1">
    <property type="entry name" value="UDP-N-ACETYLMURAMOYL-TRIPEPTIDE--D-ALANYL-D-ALANINE LIGASE"/>
    <property type="match status" value="1"/>
</dbReference>
<evidence type="ECO:0000259" key="14">
    <source>
        <dbReference type="Pfam" id="PF08245"/>
    </source>
</evidence>
<dbReference type="GO" id="GO:0071555">
    <property type="term" value="P:cell wall organization"/>
    <property type="evidence" value="ECO:0007669"/>
    <property type="project" value="UniProtKB-KW"/>
</dbReference>
<evidence type="ECO:0000256" key="5">
    <source>
        <dbReference type="ARBA" id="ARBA00022840"/>
    </source>
</evidence>
<evidence type="ECO:0000256" key="11">
    <source>
        <dbReference type="RuleBase" id="RU004136"/>
    </source>
</evidence>
<protein>
    <recommendedName>
        <fullName evidence="10 11">UDP-N-acetylmuramoyl-tripeptide--D-alanyl-D-alanine ligase</fullName>
        <ecNumber evidence="10 11">6.3.2.10</ecNumber>
    </recommendedName>
    <alternativeName>
        <fullName evidence="10">D-alanyl-D-alanine-adding enzyme</fullName>
    </alternativeName>
</protein>
<dbReference type="GO" id="GO:0005524">
    <property type="term" value="F:ATP binding"/>
    <property type="evidence" value="ECO:0007669"/>
    <property type="project" value="UniProtKB-UniRule"/>
</dbReference>
<feature type="domain" description="Mur ligase central" evidence="14">
    <location>
        <begin position="105"/>
        <end position="288"/>
    </location>
</feature>
<gene>
    <name evidence="10 15" type="primary">murF</name>
    <name evidence="15" type="ORF">SG0102_05570</name>
</gene>
<dbReference type="HAMAP" id="MF_02019">
    <property type="entry name" value="MurF"/>
    <property type="match status" value="1"/>
</dbReference>
<dbReference type="InterPro" id="IPR000713">
    <property type="entry name" value="Mur_ligase_N"/>
</dbReference>
<evidence type="ECO:0000256" key="1">
    <source>
        <dbReference type="ARBA" id="ARBA00022490"/>
    </source>
</evidence>
<comment type="pathway">
    <text evidence="10 11">Cell wall biogenesis; peptidoglycan biosynthesis.</text>
</comment>
<evidence type="ECO:0000259" key="12">
    <source>
        <dbReference type="Pfam" id="PF01225"/>
    </source>
</evidence>
<dbReference type="InterPro" id="IPR051046">
    <property type="entry name" value="MurCDEF_CellWall_CoF430Synth"/>
</dbReference>
<dbReference type="RefSeq" id="WP_125118554.1">
    <property type="nucleotide sequence ID" value="NZ_AP019309.1"/>
</dbReference>
<evidence type="ECO:0000256" key="8">
    <source>
        <dbReference type="ARBA" id="ARBA00023306"/>
    </source>
</evidence>
<keyword evidence="6 10" id="KW-0133">Cell shape</keyword>
<dbReference type="InterPro" id="IPR036615">
    <property type="entry name" value="Mur_ligase_C_dom_sf"/>
</dbReference>
<keyword evidence="5 10" id="KW-0067">ATP-binding</keyword>
<evidence type="ECO:0000256" key="4">
    <source>
        <dbReference type="ARBA" id="ARBA00022741"/>
    </source>
</evidence>
<dbReference type="GO" id="GO:0008360">
    <property type="term" value="P:regulation of cell shape"/>
    <property type="evidence" value="ECO:0007669"/>
    <property type="project" value="UniProtKB-KW"/>
</dbReference>
<reference evidence="15 16" key="1">
    <citation type="submission" date="2018-11" db="EMBL/GenBank/DDBJ databases">
        <title>Novel Erysipelotrichaceae bacterium isolated from small intestine of a swine.</title>
        <authorList>
            <person name="Kim J.S."/>
            <person name="Choe H."/>
            <person name="Lee Y.R."/>
            <person name="Kim K.M."/>
            <person name="Park D.S."/>
        </authorList>
    </citation>
    <scope>NUCLEOTIDE SEQUENCE [LARGE SCALE GENOMIC DNA]</scope>
    <source>
        <strain evidence="15 16">SG0102</strain>
    </source>
</reference>
<evidence type="ECO:0000313" key="15">
    <source>
        <dbReference type="EMBL" id="BBH25623.1"/>
    </source>
</evidence>
<evidence type="ECO:0000256" key="7">
    <source>
        <dbReference type="ARBA" id="ARBA00022984"/>
    </source>
</evidence>
<proteinExistence type="inferred from homology"/>
<comment type="catalytic activity">
    <reaction evidence="10 11">
        <text>D-alanyl-D-alanine + UDP-N-acetyl-alpha-D-muramoyl-L-alanyl-gamma-D-glutamyl-meso-2,6-diaminopimelate + ATP = UDP-N-acetyl-alpha-D-muramoyl-L-alanyl-gamma-D-glutamyl-meso-2,6-diaminopimeloyl-D-alanyl-D-alanine + ADP + phosphate + H(+)</text>
        <dbReference type="Rhea" id="RHEA:28374"/>
        <dbReference type="ChEBI" id="CHEBI:15378"/>
        <dbReference type="ChEBI" id="CHEBI:30616"/>
        <dbReference type="ChEBI" id="CHEBI:43474"/>
        <dbReference type="ChEBI" id="CHEBI:57822"/>
        <dbReference type="ChEBI" id="CHEBI:61386"/>
        <dbReference type="ChEBI" id="CHEBI:83905"/>
        <dbReference type="ChEBI" id="CHEBI:456216"/>
        <dbReference type="EC" id="6.3.2.10"/>
    </reaction>
</comment>
<dbReference type="Proteomes" id="UP000268059">
    <property type="component" value="Chromosome"/>
</dbReference>
<dbReference type="GO" id="GO:0051301">
    <property type="term" value="P:cell division"/>
    <property type="evidence" value="ECO:0007669"/>
    <property type="project" value="UniProtKB-KW"/>
</dbReference>
<dbReference type="Pfam" id="PF02875">
    <property type="entry name" value="Mur_ligase_C"/>
    <property type="match status" value="1"/>
</dbReference>
<keyword evidence="9 10" id="KW-0961">Cell wall biogenesis/degradation</keyword>
<comment type="similarity">
    <text evidence="10">Belongs to the MurCDEF family. MurF subfamily.</text>
</comment>
<dbReference type="InterPro" id="IPR035911">
    <property type="entry name" value="MurE/MurF_N"/>
</dbReference>
<dbReference type="FunCoup" id="A0A3G9JKV1">
    <property type="interactions" value="256"/>
</dbReference>
<keyword evidence="1 10" id="KW-0963">Cytoplasm</keyword>
<sequence>MLVKEIMEATSGKLLSGSVNDEITHFTQDSRACVKGSMYIPLIGANHDGHDFIQSAFDHGAQAIITSKVIEAPDKDVILVEDTLKALGDMARYVRKKSQAIVVGITGSVGKTSTKDMIYSVVSQKYKALKTLGNYNNNIGLPLTILRYQDEEAMVIEMGMNHLGEIDYLTNIAKPDVAAITNVGTAHIGEVGSRENILKAKMEITHGLKDNGILVINHDNDMLATVKEGNFRLKTIGIDDPADLQAENVILKEDGSDFTVTVDGETYDVHVPVAGKHFVYNALVAMAVGLSIDIPIKQCIAGVENFELTKNRADRLLLRDGIILFDGTYNANLDSMKASIAVLSQYEGRKIAVLGDMLELGSYEEALHREVGKALCEKNIDLTLAVGKASEYIIDEVVKTGREGHHFENNEELENALKDTIQPGDVILVKASNGMHLKEVVEELKEIYKS</sequence>
<comment type="function">
    <text evidence="10 11">Involved in cell wall formation. Catalyzes the final step in the synthesis of UDP-N-acetylmuramoyl-pentapeptide, the precursor of murein.</text>
</comment>
<evidence type="ECO:0000256" key="2">
    <source>
        <dbReference type="ARBA" id="ARBA00022598"/>
    </source>
</evidence>
<dbReference type="SUPFAM" id="SSF53244">
    <property type="entry name" value="MurD-like peptide ligases, peptide-binding domain"/>
    <property type="match status" value="1"/>
</dbReference>
<accession>A0A3G9JKV1</accession>
<dbReference type="InterPro" id="IPR005863">
    <property type="entry name" value="UDP-N-AcMur_synth"/>
</dbReference>
<feature type="domain" description="Mur ligase C-terminal" evidence="13">
    <location>
        <begin position="321"/>
        <end position="432"/>
    </location>
</feature>
<dbReference type="KEGG" id="ebm:SG0102_05570"/>
<dbReference type="InParanoid" id="A0A3G9JKV1"/>
<evidence type="ECO:0000313" key="16">
    <source>
        <dbReference type="Proteomes" id="UP000268059"/>
    </source>
</evidence>
<evidence type="ECO:0000256" key="3">
    <source>
        <dbReference type="ARBA" id="ARBA00022618"/>
    </source>
</evidence>
<dbReference type="InterPro" id="IPR036565">
    <property type="entry name" value="Mur-like_cat_sf"/>
</dbReference>
<keyword evidence="3 10" id="KW-0132">Cell division</keyword>
<dbReference type="Gene3D" id="3.40.1390.10">
    <property type="entry name" value="MurE/MurF, N-terminal domain"/>
    <property type="match status" value="1"/>
</dbReference>
<evidence type="ECO:0000259" key="13">
    <source>
        <dbReference type="Pfam" id="PF02875"/>
    </source>
</evidence>
<dbReference type="AlphaFoldDB" id="A0A3G9JKV1"/>
<keyword evidence="2 10" id="KW-0436">Ligase</keyword>
<feature type="binding site" evidence="10">
    <location>
        <begin position="107"/>
        <end position="113"/>
    </location>
    <ligand>
        <name>ATP</name>
        <dbReference type="ChEBI" id="CHEBI:30616"/>
    </ligand>
</feature>
<comment type="subcellular location">
    <subcellularLocation>
        <location evidence="10 11">Cytoplasm</location>
    </subcellularLocation>
</comment>